<evidence type="ECO:0000313" key="3">
    <source>
        <dbReference type="Proteomes" id="UP000640614"/>
    </source>
</evidence>
<dbReference type="EMBL" id="PRDM01000001">
    <property type="protein sequence ID" value="MBE8724244.1"/>
    <property type="molecule type" value="Genomic_DNA"/>
</dbReference>
<keyword evidence="3" id="KW-1185">Reference proteome</keyword>
<accession>A0ABR9TFY4</accession>
<dbReference type="RefSeq" id="WP_193845253.1">
    <property type="nucleotide sequence ID" value="NZ_PRDM01000001.1"/>
</dbReference>
<evidence type="ECO:0000256" key="1">
    <source>
        <dbReference type="SAM" id="Phobius"/>
    </source>
</evidence>
<evidence type="ECO:0000313" key="2">
    <source>
        <dbReference type="EMBL" id="MBE8724244.1"/>
    </source>
</evidence>
<dbReference type="Proteomes" id="UP000640614">
    <property type="component" value="Unassembled WGS sequence"/>
</dbReference>
<sequence length="146" mass="17360">MINGEELAILKKSIALMQDFKENIHSINSGHEFVTIHNRNIETVKKIAYERKSQYLLKRIEEYPKITVSEINEYIKIKKNEISLLAFVMTVLFGFVMALYFTLFERFLRTGKISRKQIKIKIIKIIEINKYILEVIENPYMEKLRS</sequence>
<keyword evidence="1" id="KW-1133">Transmembrane helix</keyword>
<organism evidence="2 3">
    <name type="scientific">Flavobacterium hungaricum</name>
    <dbReference type="NCBI Taxonomy" id="2082725"/>
    <lineage>
        <taxon>Bacteria</taxon>
        <taxon>Pseudomonadati</taxon>
        <taxon>Bacteroidota</taxon>
        <taxon>Flavobacteriia</taxon>
        <taxon>Flavobacteriales</taxon>
        <taxon>Flavobacteriaceae</taxon>
        <taxon>Flavobacterium</taxon>
    </lineage>
</organism>
<keyword evidence="1" id="KW-0472">Membrane</keyword>
<name>A0ABR9TFY4_9FLAO</name>
<proteinExistence type="predicted"/>
<protein>
    <submittedName>
        <fullName evidence="2">Uncharacterized protein</fullName>
    </submittedName>
</protein>
<comment type="caution">
    <text evidence="2">The sequence shown here is derived from an EMBL/GenBank/DDBJ whole genome shotgun (WGS) entry which is preliminary data.</text>
</comment>
<reference evidence="2 3" key="1">
    <citation type="submission" date="2018-07" db="EMBL/GenBank/DDBJ databases">
        <title>Genome assembly of strain KB82.</title>
        <authorList>
            <person name="Kukolya J."/>
            <person name="Horvath B."/>
            <person name="Nagy I."/>
            <person name="Toth A."/>
        </authorList>
    </citation>
    <scope>NUCLEOTIDE SEQUENCE [LARGE SCALE GENOMIC DNA]</scope>
    <source>
        <strain evidence="2 3">Kb82</strain>
    </source>
</reference>
<keyword evidence="1" id="KW-0812">Transmembrane</keyword>
<gene>
    <name evidence="2" type="ORF">C4F50_04715</name>
</gene>
<feature type="transmembrane region" description="Helical" evidence="1">
    <location>
        <begin position="82"/>
        <end position="103"/>
    </location>
</feature>